<gene>
    <name evidence="1" type="ORF">K1T71_011046</name>
</gene>
<reference evidence="1 2" key="1">
    <citation type="journal article" date="2021" name="Front. Genet.">
        <title>Chromosome-Level Genome Assembly Reveals Significant Gene Expansion in the Toll and IMD Signaling Pathways of Dendrolimus kikuchii.</title>
        <authorList>
            <person name="Zhou J."/>
            <person name="Wu P."/>
            <person name="Xiong Z."/>
            <person name="Liu N."/>
            <person name="Zhao N."/>
            <person name="Ji M."/>
            <person name="Qiu Y."/>
            <person name="Yang B."/>
        </authorList>
    </citation>
    <scope>NUCLEOTIDE SEQUENCE [LARGE SCALE GENOMIC DNA]</scope>
    <source>
        <strain evidence="1">Ann1</strain>
    </source>
</reference>
<accession>A0ACC1CMY4</accession>
<comment type="caution">
    <text evidence="1">The sequence shown here is derived from an EMBL/GenBank/DDBJ whole genome shotgun (WGS) entry which is preliminary data.</text>
</comment>
<protein>
    <submittedName>
        <fullName evidence="1">Uncharacterized protein</fullName>
    </submittedName>
</protein>
<sequence length="248" mass="25933">MSFTNKVVLITGGSSGIGAGAAILFAREAAKVAIVGRNETKLSKTVAECEKFGKKPLVIVADVTKDAKRIVDETIAAFGKIDVLINNAGISRSGCIADGKLIESYDALMDTNLRSAMNVTMLAAPHLKTTKGNIINISSVGGHKPPTSPLFTAYCVSKAALNHFTKAAAIELAPSGVRVNAISPGPVKTDIIENSDSAITWDAFKALTALGRVAEPEEIAELLLFLASDKAISITGSNYVSDNGFLLK</sequence>
<keyword evidence="2" id="KW-1185">Reference proteome</keyword>
<evidence type="ECO:0000313" key="1">
    <source>
        <dbReference type="EMBL" id="KAJ0172870.1"/>
    </source>
</evidence>
<evidence type="ECO:0000313" key="2">
    <source>
        <dbReference type="Proteomes" id="UP000824533"/>
    </source>
</evidence>
<name>A0ACC1CMY4_9NEOP</name>
<dbReference type="Proteomes" id="UP000824533">
    <property type="component" value="Linkage Group LG20"/>
</dbReference>
<dbReference type="EMBL" id="CM034406">
    <property type="protein sequence ID" value="KAJ0172870.1"/>
    <property type="molecule type" value="Genomic_DNA"/>
</dbReference>
<organism evidence="1 2">
    <name type="scientific">Dendrolimus kikuchii</name>
    <dbReference type="NCBI Taxonomy" id="765133"/>
    <lineage>
        <taxon>Eukaryota</taxon>
        <taxon>Metazoa</taxon>
        <taxon>Ecdysozoa</taxon>
        <taxon>Arthropoda</taxon>
        <taxon>Hexapoda</taxon>
        <taxon>Insecta</taxon>
        <taxon>Pterygota</taxon>
        <taxon>Neoptera</taxon>
        <taxon>Endopterygota</taxon>
        <taxon>Lepidoptera</taxon>
        <taxon>Glossata</taxon>
        <taxon>Ditrysia</taxon>
        <taxon>Bombycoidea</taxon>
        <taxon>Lasiocampidae</taxon>
        <taxon>Dendrolimus</taxon>
    </lineage>
</organism>
<proteinExistence type="predicted"/>